<comment type="caution">
    <text evidence="7">The sequence shown here is derived from an EMBL/GenBank/DDBJ whole genome shotgun (WGS) entry which is preliminary data.</text>
</comment>
<dbReference type="Gene3D" id="2.160.10.10">
    <property type="entry name" value="Hexapeptide repeat proteins"/>
    <property type="match status" value="1"/>
</dbReference>
<dbReference type="InterPro" id="IPR029098">
    <property type="entry name" value="Acetyltransf_C"/>
</dbReference>
<dbReference type="OrthoDB" id="9807278at2"/>
<dbReference type="PANTHER" id="PTHR43480">
    <property type="entry name" value="ACYL-[ACYL-CARRIER-PROTEIN]--UDP-N-ACETYLGLUCOSAMINE O-ACYLTRANSFERASE"/>
    <property type="match status" value="1"/>
</dbReference>
<keyword evidence="5 7" id="KW-0012">Acyltransferase</keyword>
<accession>A0A059F8T8</accession>
<evidence type="ECO:0000259" key="6">
    <source>
        <dbReference type="Pfam" id="PF13720"/>
    </source>
</evidence>
<evidence type="ECO:0000256" key="1">
    <source>
        <dbReference type="ARBA" id="ARBA00022516"/>
    </source>
</evidence>
<dbReference type="InterPro" id="IPR011004">
    <property type="entry name" value="Trimer_LpxA-like_sf"/>
</dbReference>
<dbReference type="Gene3D" id="1.20.1180.10">
    <property type="entry name" value="Udp N-acetylglucosamine O-acyltransferase, C-terminal domain"/>
    <property type="match status" value="1"/>
</dbReference>
<keyword evidence="1" id="KW-0444">Lipid biosynthesis</keyword>
<keyword evidence="2" id="KW-0441">Lipid A biosynthesis</keyword>
<keyword evidence="8" id="KW-1185">Reference proteome</keyword>
<evidence type="ECO:0000256" key="5">
    <source>
        <dbReference type="ARBA" id="ARBA00023315"/>
    </source>
</evidence>
<dbReference type="GO" id="GO:0009245">
    <property type="term" value="P:lipid A biosynthetic process"/>
    <property type="evidence" value="ECO:0007669"/>
    <property type="project" value="UniProtKB-KW"/>
</dbReference>
<evidence type="ECO:0000256" key="4">
    <source>
        <dbReference type="ARBA" id="ARBA00023098"/>
    </source>
</evidence>
<gene>
    <name evidence="7" type="ORF">HJA_14010</name>
</gene>
<protein>
    <submittedName>
        <fullName evidence="7">Acyl-(Acyl-carrier-protein)--UDP-N-acetylglucosamine O-acyltransferase</fullName>
    </submittedName>
</protein>
<dbReference type="eggNOG" id="COG1043">
    <property type="taxonomic scope" value="Bacteria"/>
</dbReference>
<evidence type="ECO:0000313" key="8">
    <source>
        <dbReference type="Proteomes" id="UP000024816"/>
    </source>
</evidence>
<sequence length="263" mass="27850">MSTQIHPSAFVEEGAQLGTEVTIGPFCHVSANAVIGDGCKLHSHAVVAGHTSLGANSVLFPHATLGCSPQVIGFESTPESRLEIGENCTFREYATAHAGMPKFGGLTKVGNHCYIMIGAHIAHDNHIGNHVVMANNVSLAGHIEVGDHVWFGGLAAVHQFSRIGRNAFIGGGAIVVEDVIPFGSVVGNHAKLSGLNMVGLKRRGFDKEQLMQIRSAYKAVFFGEGLFRDRLAKAAADFSDKPLAMELISFIQAGGDRPICKPA</sequence>
<reference evidence="7 8" key="1">
    <citation type="journal article" date="2014" name="Antonie Van Leeuwenhoek">
        <title>Hyphomonas beringensis sp. nov. and Hyphomonas chukchiensis sp. nov., isolated from surface seawater of the Bering Sea and Chukchi Sea.</title>
        <authorList>
            <person name="Li C."/>
            <person name="Lai Q."/>
            <person name="Li G."/>
            <person name="Dong C."/>
            <person name="Wang J."/>
            <person name="Liao Y."/>
            <person name="Shao Z."/>
        </authorList>
    </citation>
    <scope>NUCLEOTIDE SEQUENCE [LARGE SCALE GENOMIC DNA]</scope>
    <source>
        <strain evidence="7 8">VP2</strain>
    </source>
</reference>
<dbReference type="AlphaFoldDB" id="A0A059F8T8"/>
<keyword evidence="3 7" id="KW-0808">Transferase</keyword>
<evidence type="ECO:0000256" key="3">
    <source>
        <dbReference type="ARBA" id="ARBA00022679"/>
    </source>
</evidence>
<evidence type="ECO:0000313" key="7">
    <source>
        <dbReference type="EMBL" id="KCZ87000.1"/>
    </source>
</evidence>
<dbReference type="NCBIfam" id="NF003657">
    <property type="entry name" value="PRK05289.1"/>
    <property type="match status" value="1"/>
</dbReference>
<keyword evidence="4" id="KW-0443">Lipid metabolism</keyword>
<organism evidence="7 8">
    <name type="scientific">Hyphomonas jannaschiana VP2</name>
    <dbReference type="NCBI Taxonomy" id="1280952"/>
    <lineage>
        <taxon>Bacteria</taxon>
        <taxon>Pseudomonadati</taxon>
        <taxon>Pseudomonadota</taxon>
        <taxon>Alphaproteobacteria</taxon>
        <taxon>Hyphomonadales</taxon>
        <taxon>Hyphomonadaceae</taxon>
        <taxon>Hyphomonas</taxon>
    </lineage>
</organism>
<evidence type="ECO:0000256" key="2">
    <source>
        <dbReference type="ARBA" id="ARBA00022556"/>
    </source>
</evidence>
<proteinExistence type="predicted"/>
<dbReference type="STRING" id="1280952.HJA_14010"/>
<dbReference type="RefSeq" id="WP_035583391.1">
    <property type="nucleotide sequence ID" value="NZ_ARYJ01000010.1"/>
</dbReference>
<dbReference type="GO" id="GO:0008780">
    <property type="term" value="F:acyl-[acyl-carrier-protein]-UDP-N-acetylglucosamine O-acyltransferase activity"/>
    <property type="evidence" value="ECO:0007669"/>
    <property type="project" value="InterPro"/>
</dbReference>
<dbReference type="NCBIfam" id="TIGR01852">
    <property type="entry name" value="lipid_A_lpxA"/>
    <property type="match status" value="1"/>
</dbReference>
<dbReference type="Pfam" id="PF13720">
    <property type="entry name" value="Acetyltransf_11"/>
    <property type="match status" value="1"/>
</dbReference>
<name>A0A059F8T8_9PROT</name>
<dbReference type="PATRIC" id="fig|1280952.3.peg.2804"/>
<dbReference type="PIRSF" id="PIRSF000456">
    <property type="entry name" value="UDP-GlcNAc_acltr"/>
    <property type="match status" value="1"/>
</dbReference>
<dbReference type="EMBL" id="ARYJ01000010">
    <property type="protein sequence ID" value="KCZ87000.1"/>
    <property type="molecule type" value="Genomic_DNA"/>
</dbReference>
<dbReference type="InterPro" id="IPR037157">
    <property type="entry name" value="Acetyltransf_C_sf"/>
</dbReference>
<feature type="domain" description="UDP N-acetylglucosamine O-acyltransferase C-terminal" evidence="6">
    <location>
        <begin position="178"/>
        <end position="260"/>
    </location>
</feature>
<dbReference type="PANTHER" id="PTHR43480:SF1">
    <property type="entry name" value="ACYL-[ACYL-CARRIER-PROTEIN]--UDP-N-ACETYLGLUCOSAMINE O-ACYLTRANSFERASE, MITOCHONDRIAL-RELATED"/>
    <property type="match status" value="1"/>
</dbReference>
<dbReference type="CDD" id="cd03351">
    <property type="entry name" value="LbH_UDP-GlcNAc_AT"/>
    <property type="match status" value="1"/>
</dbReference>
<dbReference type="GO" id="GO:0016020">
    <property type="term" value="C:membrane"/>
    <property type="evidence" value="ECO:0007669"/>
    <property type="project" value="GOC"/>
</dbReference>
<dbReference type="SUPFAM" id="SSF51161">
    <property type="entry name" value="Trimeric LpxA-like enzymes"/>
    <property type="match status" value="1"/>
</dbReference>
<dbReference type="Proteomes" id="UP000024816">
    <property type="component" value="Unassembled WGS sequence"/>
</dbReference>
<dbReference type="InterPro" id="IPR010137">
    <property type="entry name" value="Lipid_A_LpxA"/>
</dbReference>